<evidence type="ECO:0000313" key="3">
    <source>
        <dbReference type="EnsemblMetazoa" id="GAUT005107-PA"/>
    </source>
</evidence>
<sequence>MKARTDQRTEGRNAKQTDGQTKLKAQQWKEMQTEGRAEAKEESAGLMDGKYKARRISGWRERREILRAALRLNDSLPILLTIFVSIGLFITTLVDFAQPMKLS</sequence>
<keyword evidence="4" id="KW-1185">Reference proteome</keyword>
<proteinExistence type="predicted"/>
<name>A0A1A9UHK3_GLOAU</name>
<evidence type="ECO:0000313" key="4">
    <source>
        <dbReference type="Proteomes" id="UP000078200"/>
    </source>
</evidence>
<feature type="region of interest" description="Disordered" evidence="1">
    <location>
        <begin position="1"/>
        <end position="44"/>
    </location>
</feature>
<protein>
    <submittedName>
        <fullName evidence="3">Uncharacterized protein</fullName>
    </submittedName>
</protein>
<keyword evidence="2" id="KW-0472">Membrane</keyword>
<dbReference type="AlphaFoldDB" id="A0A1A9UHK3"/>
<accession>A0A1A9UHK3</accession>
<keyword evidence="2" id="KW-1133">Transmembrane helix</keyword>
<dbReference type="Proteomes" id="UP000078200">
    <property type="component" value="Unassembled WGS sequence"/>
</dbReference>
<feature type="compositionally biased region" description="Basic and acidic residues" evidence="1">
    <location>
        <begin position="1"/>
        <end position="15"/>
    </location>
</feature>
<reference evidence="3" key="1">
    <citation type="submission" date="2020-05" db="UniProtKB">
        <authorList>
            <consortium name="EnsemblMetazoa"/>
        </authorList>
    </citation>
    <scope>IDENTIFICATION</scope>
    <source>
        <strain evidence="3">TTRI</strain>
    </source>
</reference>
<dbReference type="VEuPathDB" id="VectorBase:GAUT005107"/>
<feature type="compositionally biased region" description="Basic and acidic residues" evidence="1">
    <location>
        <begin position="31"/>
        <end position="43"/>
    </location>
</feature>
<keyword evidence="2" id="KW-0812">Transmembrane</keyword>
<feature type="transmembrane region" description="Helical" evidence="2">
    <location>
        <begin position="76"/>
        <end position="97"/>
    </location>
</feature>
<dbReference type="EnsemblMetazoa" id="GAUT005107-RA">
    <property type="protein sequence ID" value="GAUT005107-PA"/>
    <property type="gene ID" value="GAUT005107"/>
</dbReference>
<evidence type="ECO:0000256" key="2">
    <source>
        <dbReference type="SAM" id="Phobius"/>
    </source>
</evidence>
<organism evidence="3 4">
    <name type="scientific">Glossina austeni</name>
    <name type="common">Savannah tsetse fly</name>
    <dbReference type="NCBI Taxonomy" id="7395"/>
    <lineage>
        <taxon>Eukaryota</taxon>
        <taxon>Metazoa</taxon>
        <taxon>Ecdysozoa</taxon>
        <taxon>Arthropoda</taxon>
        <taxon>Hexapoda</taxon>
        <taxon>Insecta</taxon>
        <taxon>Pterygota</taxon>
        <taxon>Neoptera</taxon>
        <taxon>Endopterygota</taxon>
        <taxon>Diptera</taxon>
        <taxon>Brachycera</taxon>
        <taxon>Muscomorpha</taxon>
        <taxon>Hippoboscoidea</taxon>
        <taxon>Glossinidae</taxon>
        <taxon>Glossina</taxon>
    </lineage>
</organism>
<evidence type="ECO:0000256" key="1">
    <source>
        <dbReference type="SAM" id="MobiDB-lite"/>
    </source>
</evidence>